<sequence length="38" mass="4068">MGFATVALGGFLSFSGNISTYQEVLIKNVFNSSNLEPN</sequence>
<name>A0A2K8SZZ4_9NOSO</name>
<dbReference type="Proteomes" id="UP000232003">
    <property type="component" value="Chromosome"/>
</dbReference>
<dbReference type="EMBL" id="CP024785">
    <property type="protein sequence ID" value="AUB41001.1"/>
    <property type="molecule type" value="Genomic_DNA"/>
</dbReference>
<keyword evidence="2" id="KW-1185">Reference proteome</keyword>
<gene>
    <name evidence="1" type="ORF">COO91_07039</name>
</gene>
<reference evidence="1 2" key="1">
    <citation type="submission" date="2017-11" db="EMBL/GenBank/DDBJ databases">
        <title>Complete genome of a free-living desiccation-tolerant cyanobacterium and its photosynthetic adaptation to extreme terrestrial habitat.</title>
        <authorList>
            <person name="Shang J."/>
        </authorList>
    </citation>
    <scope>NUCLEOTIDE SEQUENCE [LARGE SCALE GENOMIC DNA]</scope>
    <source>
        <strain evidence="1 2">CCNUN1</strain>
    </source>
</reference>
<dbReference type="KEGG" id="nfl:COO91_07039"/>
<protein>
    <submittedName>
        <fullName evidence="1">Uncharacterized protein</fullName>
    </submittedName>
</protein>
<accession>A0A2K8SZZ4</accession>
<dbReference type="AlphaFoldDB" id="A0A2K8SZZ4"/>
<organism evidence="1 2">
    <name type="scientific">Nostoc flagelliforme CCNUN1</name>
    <dbReference type="NCBI Taxonomy" id="2038116"/>
    <lineage>
        <taxon>Bacteria</taxon>
        <taxon>Bacillati</taxon>
        <taxon>Cyanobacteriota</taxon>
        <taxon>Cyanophyceae</taxon>
        <taxon>Nostocales</taxon>
        <taxon>Nostocaceae</taxon>
        <taxon>Nostoc</taxon>
    </lineage>
</organism>
<evidence type="ECO:0000313" key="1">
    <source>
        <dbReference type="EMBL" id="AUB41001.1"/>
    </source>
</evidence>
<proteinExistence type="predicted"/>
<evidence type="ECO:0000313" key="2">
    <source>
        <dbReference type="Proteomes" id="UP000232003"/>
    </source>
</evidence>